<proteinExistence type="inferred from homology"/>
<dbReference type="EC" id="2.1.1.182" evidence="7"/>
<evidence type="ECO:0000256" key="4">
    <source>
        <dbReference type="ARBA" id="ARBA00022679"/>
    </source>
</evidence>
<dbReference type="EMBL" id="JBHSJH010000002">
    <property type="protein sequence ID" value="MFC4892671.1"/>
    <property type="molecule type" value="Genomic_DNA"/>
</dbReference>
<dbReference type="SUPFAM" id="SSF53335">
    <property type="entry name" value="S-adenosyl-L-methionine-dependent methyltransferases"/>
    <property type="match status" value="1"/>
</dbReference>
<feature type="binding site" evidence="7 8">
    <location>
        <position position="41"/>
    </location>
    <ligand>
        <name>S-adenosyl-L-methionine</name>
        <dbReference type="ChEBI" id="CHEBI:59789"/>
    </ligand>
</feature>
<keyword evidence="3 7" id="KW-0489">Methyltransferase</keyword>
<dbReference type="PANTHER" id="PTHR11727:SF7">
    <property type="entry name" value="DIMETHYLADENOSINE TRANSFERASE-RELATED"/>
    <property type="match status" value="1"/>
</dbReference>
<feature type="binding site" evidence="7 8">
    <location>
        <position position="14"/>
    </location>
    <ligand>
        <name>S-adenosyl-L-methionine</name>
        <dbReference type="ChEBI" id="CHEBI:59789"/>
    </ligand>
</feature>
<keyword evidence="1 7" id="KW-0963">Cytoplasm</keyword>
<dbReference type="PANTHER" id="PTHR11727">
    <property type="entry name" value="DIMETHYLADENOSINE TRANSFERASE"/>
    <property type="match status" value="1"/>
</dbReference>
<comment type="subcellular location">
    <subcellularLocation>
        <location evidence="7">Cytoplasm</location>
    </subcellularLocation>
</comment>
<dbReference type="Gene3D" id="3.40.50.150">
    <property type="entry name" value="Vaccinia Virus protein VP39"/>
    <property type="match status" value="1"/>
</dbReference>
<evidence type="ECO:0000256" key="6">
    <source>
        <dbReference type="ARBA" id="ARBA00022884"/>
    </source>
</evidence>
<feature type="binding site" evidence="7 8">
    <location>
        <position position="87"/>
    </location>
    <ligand>
        <name>S-adenosyl-L-methionine</name>
        <dbReference type="ChEBI" id="CHEBI:59789"/>
    </ligand>
</feature>
<keyword evidence="11" id="KW-1185">Reference proteome</keyword>
<dbReference type="Pfam" id="PF00398">
    <property type="entry name" value="RrnaAD"/>
    <property type="match status" value="1"/>
</dbReference>
<protein>
    <recommendedName>
        <fullName evidence="7">Ribosomal RNA small subunit methyltransferase A</fullName>
        <ecNumber evidence="7">2.1.1.182</ecNumber>
    </recommendedName>
    <alternativeName>
        <fullName evidence="7">16S rRNA (adenine(1518)-N(6)/adenine(1519)-N(6))-dimethyltransferase</fullName>
    </alternativeName>
    <alternativeName>
        <fullName evidence="7">16S rRNA dimethyladenosine transferase</fullName>
    </alternativeName>
    <alternativeName>
        <fullName evidence="7">16S rRNA dimethylase</fullName>
    </alternativeName>
    <alternativeName>
        <fullName evidence="7">S-adenosylmethionine-6-N', N'-adenosyl(rRNA) dimethyltransferase</fullName>
    </alternativeName>
</protein>
<reference evidence="11" key="1">
    <citation type="journal article" date="2019" name="Int. J. Syst. Evol. Microbiol.">
        <title>The Global Catalogue of Microorganisms (GCM) 10K type strain sequencing project: providing services to taxonomists for standard genome sequencing and annotation.</title>
        <authorList>
            <consortium name="The Broad Institute Genomics Platform"/>
            <consortium name="The Broad Institute Genome Sequencing Center for Infectious Disease"/>
            <person name="Wu L."/>
            <person name="Ma J."/>
        </authorList>
    </citation>
    <scope>NUCLEOTIDE SEQUENCE [LARGE SCALE GENOMIC DNA]</scope>
    <source>
        <strain evidence="11">CGMCC 1.13718</strain>
    </source>
</reference>
<dbReference type="NCBIfam" id="TIGR00755">
    <property type="entry name" value="ksgA"/>
    <property type="match status" value="1"/>
</dbReference>
<evidence type="ECO:0000259" key="9">
    <source>
        <dbReference type="SMART" id="SM00650"/>
    </source>
</evidence>
<sequence length="260" mass="29899">MQYKTKAKKSLGQNFLQDENIITKIIKITNISKDDIVFEIGPGLGALTRHLLTKTKNINVIEFDSEIIPTLIENCLPYGNINIFNEDILNFDILKFPDHKIKLIGNLPYNISTPILFKIISFTNKIIDAHFMLQKEVVDRITAQPNNKSYGRLSVILQYHFRCSSVMHIPPEVFYPKPKVDSSILKLTPISTPLELSNYELFSFIVKQSFSQRRKTLLNNLKPIFKEKNIDLSKVPVDTKLRAENLSVEDFVKLSNFLSQ</sequence>
<dbReference type="HAMAP" id="MF_00607">
    <property type="entry name" value="16SrRNA_methyltr_A"/>
    <property type="match status" value="1"/>
</dbReference>
<organism evidence="10 11">
    <name type="scientific">Pseudofrancisella aestuarii</name>
    <dbReference type="NCBI Taxonomy" id="2670347"/>
    <lineage>
        <taxon>Bacteria</taxon>
        <taxon>Pseudomonadati</taxon>
        <taxon>Pseudomonadota</taxon>
        <taxon>Gammaproteobacteria</taxon>
        <taxon>Thiotrichales</taxon>
        <taxon>Francisellaceae</taxon>
        <taxon>Pseudofrancisella</taxon>
    </lineage>
</organism>
<dbReference type="InterPro" id="IPR029063">
    <property type="entry name" value="SAM-dependent_MTases_sf"/>
</dbReference>
<name>A0ABV9TC19_9GAMM</name>
<keyword evidence="2 7" id="KW-0698">rRNA processing</keyword>
<dbReference type="InterPro" id="IPR020598">
    <property type="entry name" value="rRNA_Ade_methylase_Trfase_N"/>
</dbReference>
<dbReference type="InterPro" id="IPR001737">
    <property type="entry name" value="KsgA/Erm"/>
</dbReference>
<dbReference type="GO" id="GO:0052908">
    <property type="term" value="F:16S rRNA (adenine(1518)-N(6)/adenine(1519)-N(6))-dimethyltransferase activity"/>
    <property type="evidence" value="ECO:0007669"/>
    <property type="project" value="UniProtKB-EC"/>
</dbReference>
<dbReference type="RefSeq" id="WP_119330033.1">
    <property type="nucleotide sequence ID" value="NZ_JBHSJH010000002.1"/>
</dbReference>
<dbReference type="PROSITE" id="PS51689">
    <property type="entry name" value="SAM_RNA_A_N6_MT"/>
    <property type="match status" value="1"/>
</dbReference>
<comment type="similarity">
    <text evidence="7">Belongs to the class I-like SAM-binding methyltransferase superfamily. rRNA adenine N(6)-methyltransferase family. RsmA subfamily.</text>
</comment>
<dbReference type="PROSITE" id="PS01131">
    <property type="entry name" value="RRNA_A_DIMETH"/>
    <property type="match status" value="1"/>
</dbReference>
<dbReference type="Proteomes" id="UP001595926">
    <property type="component" value="Unassembled WGS sequence"/>
</dbReference>
<keyword evidence="4 7" id="KW-0808">Transferase</keyword>
<comment type="catalytic activity">
    <reaction evidence="7">
        <text>adenosine(1518)/adenosine(1519) in 16S rRNA + 4 S-adenosyl-L-methionine = N(6)-dimethyladenosine(1518)/N(6)-dimethyladenosine(1519) in 16S rRNA + 4 S-adenosyl-L-homocysteine + 4 H(+)</text>
        <dbReference type="Rhea" id="RHEA:19609"/>
        <dbReference type="Rhea" id="RHEA-COMP:10232"/>
        <dbReference type="Rhea" id="RHEA-COMP:10233"/>
        <dbReference type="ChEBI" id="CHEBI:15378"/>
        <dbReference type="ChEBI" id="CHEBI:57856"/>
        <dbReference type="ChEBI" id="CHEBI:59789"/>
        <dbReference type="ChEBI" id="CHEBI:74411"/>
        <dbReference type="ChEBI" id="CHEBI:74493"/>
        <dbReference type="EC" id="2.1.1.182"/>
    </reaction>
</comment>
<dbReference type="InterPro" id="IPR011530">
    <property type="entry name" value="rRNA_adenine_dimethylase"/>
</dbReference>
<evidence type="ECO:0000256" key="7">
    <source>
        <dbReference type="HAMAP-Rule" id="MF_00607"/>
    </source>
</evidence>
<comment type="caution">
    <text evidence="10">The sequence shown here is derived from an EMBL/GenBank/DDBJ whole genome shotgun (WGS) entry which is preliminary data.</text>
</comment>
<dbReference type="SMART" id="SM00650">
    <property type="entry name" value="rADc"/>
    <property type="match status" value="1"/>
</dbReference>
<keyword evidence="5 7" id="KW-0949">S-adenosyl-L-methionine</keyword>
<feature type="domain" description="Ribosomal RNA adenine methylase transferase N-terminal" evidence="9">
    <location>
        <begin position="21"/>
        <end position="191"/>
    </location>
</feature>
<feature type="binding site" evidence="7 8">
    <location>
        <position position="62"/>
    </location>
    <ligand>
        <name>S-adenosyl-L-methionine</name>
        <dbReference type="ChEBI" id="CHEBI:59789"/>
    </ligand>
</feature>
<evidence type="ECO:0000256" key="1">
    <source>
        <dbReference type="ARBA" id="ARBA00022490"/>
    </source>
</evidence>
<comment type="function">
    <text evidence="7">Specifically dimethylates two adjacent adenosines (A1518 and A1519) in the loop of a conserved hairpin near the 3'-end of 16S rRNA in the 30S particle. May play a critical role in biogenesis of 30S subunits.</text>
</comment>
<feature type="binding site" evidence="7 8">
    <location>
        <position position="106"/>
    </location>
    <ligand>
        <name>S-adenosyl-L-methionine</name>
        <dbReference type="ChEBI" id="CHEBI:59789"/>
    </ligand>
</feature>
<evidence type="ECO:0000256" key="2">
    <source>
        <dbReference type="ARBA" id="ARBA00022552"/>
    </source>
</evidence>
<gene>
    <name evidence="7 10" type="primary">rsmA</name>
    <name evidence="7" type="synonym">ksgA</name>
    <name evidence="10" type="ORF">ACFPDQ_06370</name>
</gene>
<dbReference type="InterPro" id="IPR023165">
    <property type="entry name" value="rRNA_Ade_diMease-like_C"/>
</dbReference>
<evidence type="ECO:0000256" key="5">
    <source>
        <dbReference type="ARBA" id="ARBA00022691"/>
    </source>
</evidence>
<dbReference type="Gene3D" id="1.10.8.100">
    <property type="entry name" value="Ribosomal RNA adenine dimethylase-like, domain 2"/>
    <property type="match status" value="1"/>
</dbReference>
<accession>A0ABV9TC19</accession>
<evidence type="ECO:0000313" key="11">
    <source>
        <dbReference type="Proteomes" id="UP001595926"/>
    </source>
</evidence>
<dbReference type="InterPro" id="IPR020596">
    <property type="entry name" value="rRNA_Ade_Mease_Trfase_CS"/>
</dbReference>
<evidence type="ECO:0000313" key="10">
    <source>
        <dbReference type="EMBL" id="MFC4892671.1"/>
    </source>
</evidence>
<feature type="binding site" evidence="7 8">
    <location>
        <position position="16"/>
    </location>
    <ligand>
        <name>S-adenosyl-L-methionine</name>
        <dbReference type="ChEBI" id="CHEBI:59789"/>
    </ligand>
</feature>
<keyword evidence="6 7" id="KW-0694">RNA-binding</keyword>
<evidence type="ECO:0000256" key="3">
    <source>
        <dbReference type="ARBA" id="ARBA00022603"/>
    </source>
</evidence>
<evidence type="ECO:0000256" key="8">
    <source>
        <dbReference type="PROSITE-ProRule" id="PRU01026"/>
    </source>
</evidence>